<feature type="transmembrane region" description="Helical" evidence="6">
    <location>
        <begin position="5"/>
        <end position="21"/>
    </location>
</feature>
<evidence type="ECO:0000256" key="2">
    <source>
        <dbReference type="ARBA" id="ARBA00022475"/>
    </source>
</evidence>
<evidence type="ECO:0000256" key="1">
    <source>
        <dbReference type="ARBA" id="ARBA00004651"/>
    </source>
</evidence>
<name>A0A1F7JHN3_9BACT</name>
<sequence>MSPGIIYAILTSICFGITGVVDKIGVSQVNNPLVFSLQSTSVAIIITTFIAVIFFNTSLAKELKSIKRSIWFYVILVGIFSSGIFVVFRFIGLIQTTGTFANLTQIITTSLTAIFAWIFLRERLPKKFWYLFVIILIATYFVSIGHIRLASISQGDMYIIFGTLFLASGNIFSKLAAGRVHPIILSMARFFFGGIVILVVNIFLFDQNLMTQPFVGWALISGLLWSGNVIFFHLALTQIGVTLTTSILMIGPIYTMILESVFLSQVFTPVQIVAAFIVISCGLLIIRLK</sequence>
<evidence type="ECO:0000256" key="3">
    <source>
        <dbReference type="ARBA" id="ARBA00022692"/>
    </source>
</evidence>
<dbReference type="EMBL" id="MGAV01000011">
    <property type="protein sequence ID" value="OGK55110.1"/>
    <property type="molecule type" value="Genomic_DNA"/>
</dbReference>
<feature type="transmembrane region" description="Helical" evidence="6">
    <location>
        <begin position="33"/>
        <end position="58"/>
    </location>
</feature>
<comment type="caution">
    <text evidence="8">The sequence shown here is derived from an EMBL/GenBank/DDBJ whole genome shotgun (WGS) entry which is preliminary data.</text>
</comment>
<feature type="transmembrane region" description="Helical" evidence="6">
    <location>
        <begin position="269"/>
        <end position="288"/>
    </location>
</feature>
<evidence type="ECO:0000256" key="4">
    <source>
        <dbReference type="ARBA" id="ARBA00022989"/>
    </source>
</evidence>
<dbReference type="InterPro" id="IPR050638">
    <property type="entry name" value="AA-Vitamin_Transporters"/>
</dbReference>
<proteinExistence type="predicted"/>
<reference evidence="8 9" key="1">
    <citation type="journal article" date="2016" name="Nat. Commun.">
        <title>Thousands of microbial genomes shed light on interconnected biogeochemical processes in an aquifer system.</title>
        <authorList>
            <person name="Anantharaman K."/>
            <person name="Brown C.T."/>
            <person name="Hug L.A."/>
            <person name="Sharon I."/>
            <person name="Castelle C.J."/>
            <person name="Probst A.J."/>
            <person name="Thomas B.C."/>
            <person name="Singh A."/>
            <person name="Wilkins M.J."/>
            <person name="Karaoz U."/>
            <person name="Brodie E.L."/>
            <person name="Williams K.H."/>
            <person name="Hubbard S.S."/>
            <person name="Banfield J.F."/>
        </authorList>
    </citation>
    <scope>NUCLEOTIDE SEQUENCE [LARGE SCALE GENOMIC DNA]</scope>
</reference>
<dbReference type="Pfam" id="PF00892">
    <property type="entry name" value="EamA"/>
    <property type="match status" value="2"/>
</dbReference>
<keyword evidence="4 6" id="KW-1133">Transmembrane helix</keyword>
<evidence type="ECO:0000313" key="8">
    <source>
        <dbReference type="EMBL" id="OGK55110.1"/>
    </source>
</evidence>
<feature type="transmembrane region" description="Helical" evidence="6">
    <location>
        <begin position="100"/>
        <end position="120"/>
    </location>
</feature>
<protein>
    <recommendedName>
        <fullName evidence="7">EamA domain-containing protein</fullName>
    </recommendedName>
</protein>
<keyword evidence="5 6" id="KW-0472">Membrane</keyword>
<feature type="transmembrane region" description="Helical" evidence="6">
    <location>
        <begin position="183"/>
        <end position="205"/>
    </location>
</feature>
<keyword evidence="2" id="KW-1003">Cell membrane</keyword>
<evidence type="ECO:0000256" key="5">
    <source>
        <dbReference type="ARBA" id="ARBA00023136"/>
    </source>
</evidence>
<dbReference type="InterPro" id="IPR037185">
    <property type="entry name" value="EmrE-like"/>
</dbReference>
<evidence type="ECO:0000313" key="9">
    <source>
        <dbReference type="Proteomes" id="UP000177418"/>
    </source>
</evidence>
<dbReference type="GO" id="GO:0005886">
    <property type="term" value="C:plasma membrane"/>
    <property type="evidence" value="ECO:0007669"/>
    <property type="project" value="UniProtKB-SubCell"/>
</dbReference>
<dbReference type="InterPro" id="IPR000620">
    <property type="entry name" value="EamA_dom"/>
</dbReference>
<keyword evidence="3 6" id="KW-0812">Transmembrane</keyword>
<dbReference type="Proteomes" id="UP000177418">
    <property type="component" value="Unassembled WGS sequence"/>
</dbReference>
<feature type="transmembrane region" description="Helical" evidence="6">
    <location>
        <begin position="217"/>
        <end position="236"/>
    </location>
</feature>
<accession>A0A1F7JHN3</accession>
<evidence type="ECO:0000259" key="7">
    <source>
        <dbReference type="Pfam" id="PF00892"/>
    </source>
</evidence>
<dbReference type="PANTHER" id="PTHR32322">
    <property type="entry name" value="INNER MEMBRANE TRANSPORTER"/>
    <property type="match status" value="1"/>
</dbReference>
<gene>
    <name evidence="8" type="ORF">A3H78_03955</name>
</gene>
<feature type="domain" description="EamA" evidence="7">
    <location>
        <begin position="155"/>
        <end position="285"/>
    </location>
</feature>
<feature type="transmembrane region" description="Helical" evidence="6">
    <location>
        <begin position="129"/>
        <end position="151"/>
    </location>
</feature>
<dbReference type="PANTHER" id="PTHR32322:SF18">
    <property type="entry name" value="S-ADENOSYLMETHIONINE_S-ADENOSYLHOMOCYSTEINE TRANSPORTER"/>
    <property type="match status" value="1"/>
</dbReference>
<comment type="subcellular location">
    <subcellularLocation>
        <location evidence="1">Cell membrane</location>
        <topology evidence="1">Multi-pass membrane protein</topology>
    </subcellularLocation>
</comment>
<feature type="transmembrane region" description="Helical" evidence="6">
    <location>
        <begin position="243"/>
        <end position="263"/>
    </location>
</feature>
<evidence type="ECO:0000256" key="6">
    <source>
        <dbReference type="SAM" id="Phobius"/>
    </source>
</evidence>
<organism evidence="8 9">
    <name type="scientific">Candidatus Roizmanbacteria bacterium RIFCSPLOWO2_02_FULL_36_11</name>
    <dbReference type="NCBI Taxonomy" id="1802071"/>
    <lineage>
        <taxon>Bacteria</taxon>
        <taxon>Candidatus Roizmaniibacteriota</taxon>
    </lineage>
</organism>
<feature type="transmembrane region" description="Helical" evidence="6">
    <location>
        <begin position="157"/>
        <end position="176"/>
    </location>
</feature>
<dbReference type="AlphaFoldDB" id="A0A1F7JHN3"/>
<feature type="transmembrane region" description="Helical" evidence="6">
    <location>
        <begin position="70"/>
        <end position="94"/>
    </location>
</feature>
<feature type="domain" description="EamA" evidence="7">
    <location>
        <begin position="3"/>
        <end position="143"/>
    </location>
</feature>
<dbReference type="SUPFAM" id="SSF103481">
    <property type="entry name" value="Multidrug resistance efflux transporter EmrE"/>
    <property type="match status" value="2"/>
</dbReference>